<gene>
    <name evidence="1" type="ORF">BDN72DRAFT_777612</name>
</gene>
<feature type="non-terminal residue" evidence="1">
    <location>
        <position position="1"/>
    </location>
</feature>
<evidence type="ECO:0000313" key="1">
    <source>
        <dbReference type="EMBL" id="TFK62029.1"/>
    </source>
</evidence>
<evidence type="ECO:0000313" key="2">
    <source>
        <dbReference type="Proteomes" id="UP000308600"/>
    </source>
</evidence>
<accession>A0ACD3A9M4</accession>
<proteinExistence type="predicted"/>
<reference evidence="1 2" key="1">
    <citation type="journal article" date="2019" name="Nat. Ecol. Evol.">
        <title>Megaphylogeny resolves global patterns of mushroom evolution.</title>
        <authorList>
            <person name="Varga T."/>
            <person name="Krizsan K."/>
            <person name="Foldi C."/>
            <person name="Dima B."/>
            <person name="Sanchez-Garcia M."/>
            <person name="Sanchez-Ramirez S."/>
            <person name="Szollosi G.J."/>
            <person name="Szarkandi J.G."/>
            <person name="Papp V."/>
            <person name="Albert L."/>
            <person name="Andreopoulos W."/>
            <person name="Angelini C."/>
            <person name="Antonin V."/>
            <person name="Barry K.W."/>
            <person name="Bougher N.L."/>
            <person name="Buchanan P."/>
            <person name="Buyck B."/>
            <person name="Bense V."/>
            <person name="Catcheside P."/>
            <person name="Chovatia M."/>
            <person name="Cooper J."/>
            <person name="Damon W."/>
            <person name="Desjardin D."/>
            <person name="Finy P."/>
            <person name="Geml J."/>
            <person name="Haridas S."/>
            <person name="Hughes K."/>
            <person name="Justo A."/>
            <person name="Karasinski D."/>
            <person name="Kautmanova I."/>
            <person name="Kiss B."/>
            <person name="Kocsube S."/>
            <person name="Kotiranta H."/>
            <person name="LaButti K.M."/>
            <person name="Lechner B.E."/>
            <person name="Liimatainen K."/>
            <person name="Lipzen A."/>
            <person name="Lukacs Z."/>
            <person name="Mihaltcheva S."/>
            <person name="Morgado L.N."/>
            <person name="Niskanen T."/>
            <person name="Noordeloos M.E."/>
            <person name="Ohm R.A."/>
            <person name="Ortiz-Santana B."/>
            <person name="Ovrebo C."/>
            <person name="Racz N."/>
            <person name="Riley R."/>
            <person name="Savchenko A."/>
            <person name="Shiryaev A."/>
            <person name="Soop K."/>
            <person name="Spirin V."/>
            <person name="Szebenyi C."/>
            <person name="Tomsovsky M."/>
            <person name="Tulloss R.E."/>
            <person name="Uehling J."/>
            <person name="Grigoriev I.V."/>
            <person name="Vagvolgyi C."/>
            <person name="Papp T."/>
            <person name="Martin F.M."/>
            <person name="Miettinen O."/>
            <person name="Hibbett D.S."/>
            <person name="Nagy L.G."/>
        </authorList>
    </citation>
    <scope>NUCLEOTIDE SEQUENCE [LARGE SCALE GENOMIC DNA]</scope>
    <source>
        <strain evidence="1 2">NL-1719</strain>
    </source>
</reference>
<dbReference type="EMBL" id="ML208611">
    <property type="protein sequence ID" value="TFK62029.1"/>
    <property type="molecule type" value="Genomic_DNA"/>
</dbReference>
<organism evidence="1 2">
    <name type="scientific">Pluteus cervinus</name>
    <dbReference type="NCBI Taxonomy" id="181527"/>
    <lineage>
        <taxon>Eukaryota</taxon>
        <taxon>Fungi</taxon>
        <taxon>Dikarya</taxon>
        <taxon>Basidiomycota</taxon>
        <taxon>Agaricomycotina</taxon>
        <taxon>Agaricomycetes</taxon>
        <taxon>Agaricomycetidae</taxon>
        <taxon>Agaricales</taxon>
        <taxon>Pluteineae</taxon>
        <taxon>Pluteaceae</taxon>
        <taxon>Pluteus</taxon>
    </lineage>
</organism>
<protein>
    <submittedName>
        <fullName evidence="1">Uncharacterized protein</fullName>
    </submittedName>
</protein>
<sequence>ATPQQLEAHAAASRRGALEGTAASGLAALAGSYYLHHRSPTYRQMPISLKALGVVLVVAPCLAIQAERRGLEYDRSQWEGDSIKVLDEKHQQEEKHWQSLSSRDRVADWAARHQYSIIIGGWATSMAIAGAIISRNRYQSTAQKIVQARMWAQGLTIGLLIGAGALTHTNRDSPKHDHSWRDLLDQQERDRQEALKHSQRAYAA</sequence>
<name>A0ACD3A9M4_9AGAR</name>
<keyword evidence="2" id="KW-1185">Reference proteome</keyword>
<dbReference type="Proteomes" id="UP000308600">
    <property type="component" value="Unassembled WGS sequence"/>
</dbReference>